<feature type="domain" description="HTH lysR-type" evidence="6">
    <location>
        <begin position="6"/>
        <end position="63"/>
    </location>
</feature>
<evidence type="ECO:0000259" key="6">
    <source>
        <dbReference type="PROSITE" id="PS50931"/>
    </source>
</evidence>
<reference evidence="7" key="3">
    <citation type="submission" date="2020-11" db="EMBL/GenBank/DDBJ databases">
        <authorList>
            <person name="Lee S.D."/>
        </authorList>
    </citation>
    <scope>NUCLEOTIDE SEQUENCE</scope>
    <source>
        <strain evidence="7">SAP-2</strain>
    </source>
</reference>
<accession>A0AA40X2N1</accession>
<dbReference type="AlphaFoldDB" id="A0AA40X2N1"/>
<dbReference type="SUPFAM" id="SSF53850">
    <property type="entry name" value="Periplasmic binding protein-like II"/>
    <property type="match status" value="1"/>
</dbReference>
<evidence type="ECO:0000256" key="1">
    <source>
        <dbReference type="ARBA" id="ARBA00009437"/>
    </source>
</evidence>
<name>A0AA40X2N1_9GAMM</name>
<dbReference type="EMBL" id="MRWD01000014">
    <property type="protein sequence ID" value="ORJ21818.1"/>
    <property type="molecule type" value="Genomic_DNA"/>
</dbReference>
<dbReference type="Gene3D" id="3.40.190.290">
    <property type="match status" value="1"/>
</dbReference>
<dbReference type="Pfam" id="PF03466">
    <property type="entry name" value="LysR_substrate"/>
    <property type="match status" value="1"/>
</dbReference>
<sequence>MNPGHFDLQSLRIFLLAAEAGSLTKAASQAHITLSAASKRLAELEKNAECRLFVRQPRGLELTPAGQGLVKHARRVLDAVNTMASELSDYASGVMGHVRISANVSAVIQFLPDDLALFLSQNPKLRINLEEALSGSIVEAVENGHTDIGIFADNVAVNSLEIRPYRKDRLVVLVPAGHPLSKVRTIKFVETLRYNFVGLNLGSSLLRRITDEAVSAGKVLKVNIQVTSFDAVCRMIQAGLGIGILPIDAISPGLLGHSLQAISLEDDWANRTLFLGINTETPLQPEAQKLYDFLSSIAEINNAS</sequence>
<dbReference type="Proteomes" id="UP000192722">
    <property type="component" value="Unassembled WGS sequence"/>
</dbReference>
<dbReference type="Pfam" id="PF00126">
    <property type="entry name" value="HTH_1"/>
    <property type="match status" value="1"/>
</dbReference>
<reference evidence="8 9" key="2">
    <citation type="journal article" date="2017" name="Int. J. Syst. Evol. Microbiol.">
        <title>Rouxiella badensis sp. nov. and Rouxiella silvae sp. nov. isolated from peat bog soil in Germany and emendation of the genus description.</title>
        <authorList>
            <person name="Le Fleche-Mateos A."/>
            <person name="Kugler J.H."/>
            <person name="Hansen S.H."/>
            <person name="Syldatk C."/>
            <person name="Hausmann R."/>
            <person name="Lomprez F."/>
            <person name="Vandenbogaert M."/>
            <person name="Manuguerra J.C."/>
            <person name="Grimont P.A."/>
        </authorList>
    </citation>
    <scope>NUCLEOTIDE SEQUENCE [LARGE SCALE GENOMIC DNA]</scope>
    <source>
        <strain evidence="8 9">213</strain>
    </source>
</reference>
<dbReference type="InterPro" id="IPR036388">
    <property type="entry name" value="WH-like_DNA-bd_sf"/>
</dbReference>
<dbReference type="PANTHER" id="PTHR30419">
    <property type="entry name" value="HTH-TYPE TRANSCRIPTIONAL REGULATOR YBHD"/>
    <property type="match status" value="1"/>
</dbReference>
<evidence type="ECO:0000256" key="4">
    <source>
        <dbReference type="ARBA" id="ARBA00023125"/>
    </source>
</evidence>
<proteinExistence type="inferred from homology"/>
<reference evidence="8" key="1">
    <citation type="submission" date="2016-12" db="EMBL/GenBank/DDBJ databases">
        <authorList>
            <person name="Le Fleche-Mateos A."/>
        </authorList>
    </citation>
    <scope>NUCLEOTIDE SEQUENCE</scope>
    <source>
        <strain evidence="8">213</strain>
    </source>
</reference>
<evidence type="ECO:0000313" key="9">
    <source>
        <dbReference type="Proteomes" id="UP000192722"/>
    </source>
</evidence>
<gene>
    <name evidence="8" type="ORF">BS639_07640</name>
    <name evidence="7" type="ORF">ITX54_13025</name>
</gene>
<keyword evidence="9" id="KW-1185">Reference proteome</keyword>
<dbReference type="PANTHER" id="PTHR30419:SF2">
    <property type="entry name" value="LYSR FAMILY TRANSCRIPTIONAL REGULATOR"/>
    <property type="match status" value="1"/>
</dbReference>
<dbReference type="Gene3D" id="1.10.10.10">
    <property type="entry name" value="Winged helix-like DNA-binding domain superfamily/Winged helix DNA-binding domain"/>
    <property type="match status" value="1"/>
</dbReference>
<keyword evidence="3" id="KW-0805">Transcription regulation</keyword>
<dbReference type="Proteomes" id="UP000705283">
    <property type="component" value="Unassembled WGS sequence"/>
</dbReference>
<protein>
    <submittedName>
        <fullName evidence="8">GntR family transcriptional regulator</fullName>
    </submittedName>
    <submittedName>
        <fullName evidence="7">LysR family transcriptional regulator</fullName>
    </submittedName>
</protein>
<organism evidence="7 10">
    <name type="scientific">Rouxiella silvae</name>
    <dbReference type="NCBI Taxonomy" id="1646373"/>
    <lineage>
        <taxon>Bacteria</taxon>
        <taxon>Pseudomonadati</taxon>
        <taxon>Pseudomonadota</taxon>
        <taxon>Gammaproteobacteria</taxon>
        <taxon>Enterobacterales</taxon>
        <taxon>Yersiniaceae</taxon>
        <taxon>Rouxiella</taxon>
    </lineage>
</organism>
<dbReference type="SUPFAM" id="SSF46785">
    <property type="entry name" value="Winged helix' DNA-binding domain"/>
    <property type="match status" value="1"/>
</dbReference>
<dbReference type="InterPro" id="IPR000847">
    <property type="entry name" value="LysR_HTH_N"/>
</dbReference>
<dbReference type="InterPro" id="IPR050950">
    <property type="entry name" value="HTH-type_LysR_regulators"/>
</dbReference>
<evidence type="ECO:0000256" key="3">
    <source>
        <dbReference type="ARBA" id="ARBA00023015"/>
    </source>
</evidence>
<reference evidence="7" key="4">
    <citation type="submission" date="2022-09" db="EMBL/GenBank/DDBJ databases">
        <title>Rouxiella aceris sp. nov., isolated from tree sap and emended description of the genus Rhouxiella.</title>
        <authorList>
            <person name="Kim I.S."/>
        </authorList>
    </citation>
    <scope>NUCLEOTIDE SEQUENCE</scope>
    <source>
        <strain evidence="7">SAP-2</strain>
    </source>
</reference>
<evidence type="ECO:0000313" key="7">
    <source>
        <dbReference type="EMBL" id="MBF6637580.1"/>
    </source>
</evidence>
<dbReference type="PROSITE" id="PS50931">
    <property type="entry name" value="HTH_LYSR"/>
    <property type="match status" value="1"/>
</dbReference>
<dbReference type="EMBL" id="JADMKS010000005">
    <property type="protein sequence ID" value="MBF6637580.1"/>
    <property type="molecule type" value="Genomic_DNA"/>
</dbReference>
<comment type="similarity">
    <text evidence="1">Belongs to the LysR transcriptional regulatory family.</text>
</comment>
<comment type="caution">
    <text evidence="7">The sequence shown here is derived from an EMBL/GenBank/DDBJ whole genome shotgun (WGS) entry which is preliminary data.</text>
</comment>
<dbReference type="InterPro" id="IPR005119">
    <property type="entry name" value="LysR_subst-bd"/>
</dbReference>
<keyword evidence="4" id="KW-0238">DNA-binding</keyword>
<evidence type="ECO:0000256" key="2">
    <source>
        <dbReference type="ARBA" id="ARBA00022491"/>
    </source>
</evidence>
<dbReference type="GO" id="GO:0003677">
    <property type="term" value="F:DNA binding"/>
    <property type="evidence" value="ECO:0007669"/>
    <property type="project" value="UniProtKB-KW"/>
</dbReference>
<evidence type="ECO:0000313" key="8">
    <source>
        <dbReference type="EMBL" id="ORJ21818.1"/>
    </source>
</evidence>
<keyword evidence="5" id="KW-0804">Transcription</keyword>
<dbReference type="CDD" id="cd08421">
    <property type="entry name" value="PBP2_LTTR_like_1"/>
    <property type="match status" value="1"/>
</dbReference>
<evidence type="ECO:0000313" key="10">
    <source>
        <dbReference type="Proteomes" id="UP000705283"/>
    </source>
</evidence>
<dbReference type="GO" id="GO:0005829">
    <property type="term" value="C:cytosol"/>
    <property type="evidence" value="ECO:0007669"/>
    <property type="project" value="TreeGrafter"/>
</dbReference>
<dbReference type="RefSeq" id="WP_084982730.1">
    <property type="nucleotide sequence ID" value="NZ_CBCSCF010000003.1"/>
</dbReference>
<dbReference type="FunFam" id="1.10.10.10:FF:000001">
    <property type="entry name" value="LysR family transcriptional regulator"/>
    <property type="match status" value="1"/>
</dbReference>
<dbReference type="GO" id="GO:0003700">
    <property type="term" value="F:DNA-binding transcription factor activity"/>
    <property type="evidence" value="ECO:0007669"/>
    <property type="project" value="InterPro"/>
</dbReference>
<keyword evidence="2" id="KW-0678">Repressor</keyword>
<evidence type="ECO:0000256" key="5">
    <source>
        <dbReference type="ARBA" id="ARBA00023163"/>
    </source>
</evidence>
<dbReference type="InterPro" id="IPR036390">
    <property type="entry name" value="WH_DNA-bd_sf"/>
</dbReference>